<reference evidence="1 2" key="1">
    <citation type="journal article" date="2018" name="Sci. Rep.">
        <title>Genomic signatures of local adaptation to the degree of environmental predictability in rotifers.</title>
        <authorList>
            <person name="Franch-Gras L."/>
            <person name="Hahn C."/>
            <person name="Garcia-Roger E.M."/>
            <person name="Carmona M.J."/>
            <person name="Serra M."/>
            <person name="Gomez A."/>
        </authorList>
    </citation>
    <scope>NUCLEOTIDE SEQUENCE [LARGE SCALE GENOMIC DNA]</scope>
    <source>
        <strain evidence="1">HYR1</strain>
    </source>
</reference>
<sequence length="63" mass="7161">MSIIVSIFDELNNNNEIRFNFFKKLKGKPLGSVEMSRPIFFSLSCLINKIGVTLNSISCIHKL</sequence>
<accession>A0A3M7QPR0</accession>
<evidence type="ECO:0000313" key="1">
    <source>
        <dbReference type="EMBL" id="RNA13320.1"/>
    </source>
</evidence>
<keyword evidence="2" id="KW-1185">Reference proteome</keyword>
<comment type="caution">
    <text evidence="1">The sequence shown here is derived from an EMBL/GenBank/DDBJ whole genome shotgun (WGS) entry which is preliminary data.</text>
</comment>
<protein>
    <submittedName>
        <fullName evidence="1">Uncharacterized protein</fullName>
    </submittedName>
</protein>
<dbReference type="AlphaFoldDB" id="A0A3M7QPR0"/>
<dbReference type="EMBL" id="REGN01005448">
    <property type="protein sequence ID" value="RNA13320.1"/>
    <property type="molecule type" value="Genomic_DNA"/>
</dbReference>
<proteinExistence type="predicted"/>
<dbReference type="Proteomes" id="UP000276133">
    <property type="component" value="Unassembled WGS sequence"/>
</dbReference>
<evidence type="ECO:0000313" key="2">
    <source>
        <dbReference type="Proteomes" id="UP000276133"/>
    </source>
</evidence>
<name>A0A3M7QPR0_BRAPC</name>
<organism evidence="1 2">
    <name type="scientific">Brachionus plicatilis</name>
    <name type="common">Marine rotifer</name>
    <name type="synonym">Brachionus muelleri</name>
    <dbReference type="NCBI Taxonomy" id="10195"/>
    <lineage>
        <taxon>Eukaryota</taxon>
        <taxon>Metazoa</taxon>
        <taxon>Spiralia</taxon>
        <taxon>Gnathifera</taxon>
        <taxon>Rotifera</taxon>
        <taxon>Eurotatoria</taxon>
        <taxon>Monogononta</taxon>
        <taxon>Pseudotrocha</taxon>
        <taxon>Ploima</taxon>
        <taxon>Brachionidae</taxon>
        <taxon>Brachionus</taxon>
    </lineage>
</organism>
<gene>
    <name evidence="1" type="ORF">BpHYR1_004271</name>
</gene>